<organism evidence="1 2">
    <name type="scientific">Legionella taurinensis</name>
    <dbReference type="NCBI Taxonomy" id="70611"/>
    <lineage>
        <taxon>Bacteria</taxon>
        <taxon>Pseudomonadati</taxon>
        <taxon>Pseudomonadota</taxon>
        <taxon>Gammaproteobacteria</taxon>
        <taxon>Legionellales</taxon>
        <taxon>Legionellaceae</taxon>
        <taxon>Legionella</taxon>
    </lineage>
</organism>
<proteinExistence type="predicted"/>
<reference evidence="1 2" key="1">
    <citation type="submission" date="2018-09" db="EMBL/GenBank/DDBJ databases">
        <title>Draft genome sequences of Legionella taurinensis isolated from water samples.</title>
        <authorList>
            <person name="Chakeri A."/>
            <person name="Allerberger F."/>
            <person name="Kundi M."/>
            <person name="Ruppitsch W."/>
            <person name="Schmid D."/>
        </authorList>
    </citation>
    <scope>NUCLEOTIDE SEQUENCE [LARGE SCALE GENOMIC DNA]</scope>
    <source>
        <strain evidence="1 2">4570-18-6</strain>
    </source>
</reference>
<gene>
    <name evidence="1" type="ORF">D6J04_02230</name>
</gene>
<protein>
    <submittedName>
        <fullName evidence="1">Uncharacterized protein</fullName>
    </submittedName>
</protein>
<evidence type="ECO:0000313" key="1">
    <source>
        <dbReference type="EMBL" id="RJT48575.1"/>
    </source>
</evidence>
<dbReference type="AlphaFoldDB" id="A0A3A5LN92"/>
<evidence type="ECO:0000313" key="2">
    <source>
        <dbReference type="Proteomes" id="UP000270757"/>
    </source>
</evidence>
<accession>A0A3A5LN92</accession>
<dbReference type="EMBL" id="QZWB01000002">
    <property type="protein sequence ID" value="RJT48575.1"/>
    <property type="molecule type" value="Genomic_DNA"/>
</dbReference>
<dbReference type="Proteomes" id="UP000270757">
    <property type="component" value="Unassembled WGS sequence"/>
</dbReference>
<sequence>MSPEYKRKPANQDEIKLYCLVGEALCMVQHLEDALSHSITLKRDVKKPYSMPLIKANELLEGYRFYTLGRAISLAKKEGIYTESLLQNLEIFLSERNWLVHKCMPQNREDVYFETSKNRLFHKIKGITEQAQILLQFIEADLIDFSSSNGLDMSGIKAVMQKYYE</sequence>
<comment type="caution">
    <text evidence="1">The sequence shown here is derived from an EMBL/GenBank/DDBJ whole genome shotgun (WGS) entry which is preliminary data.</text>
</comment>
<name>A0A3A5LN92_9GAMM</name>